<evidence type="ECO:0000256" key="3">
    <source>
        <dbReference type="ARBA" id="ARBA00023235"/>
    </source>
</evidence>
<keyword evidence="7" id="KW-1185">Reference proteome</keyword>
<dbReference type="InterPro" id="IPR050170">
    <property type="entry name" value="TruD_pseudoU_synthase"/>
</dbReference>
<dbReference type="NCBIfam" id="TIGR00094">
    <property type="entry name" value="tRNA_TruD_broad"/>
    <property type="match status" value="1"/>
</dbReference>
<reference evidence="6 7" key="1">
    <citation type="submission" date="2019-06" db="EMBL/GenBank/DDBJ databases">
        <title>Sulfurimonas gotlandica sp. nov., a chemoautotrophic and psychrotolerant epsilonproteobacterium isolated from a pelagic redoxcline, and an emended description of the genus Sulfurimonas.</title>
        <authorList>
            <person name="Wang S."/>
            <person name="Jiang L."/>
            <person name="Shao Z."/>
        </authorList>
    </citation>
    <scope>NUCLEOTIDE SEQUENCE [LARGE SCALE GENOMIC DNA]</scope>
    <source>
        <strain evidence="6 7">B2</strain>
    </source>
</reference>
<dbReference type="RefSeq" id="WP_193114623.1">
    <property type="nucleotide sequence ID" value="NZ_CP041165.1"/>
</dbReference>
<accession>A0A7M1AUV1</accession>
<dbReference type="Gene3D" id="3.30.2350.20">
    <property type="entry name" value="TruD, catalytic domain"/>
    <property type="match status" value="1"/>
</dbReference>
<dbReference type="AlphaFoldDB" id="A0A7M1AUV1"/>
<feature type="domain" description="TRUD" evidence="5">
    <location>
        <begin position="151"/>
        <end position="331"/>
    </location>
</feature>
<feature type="active site" description="Nucleophile" evidence="4">
    <location>
        <position position="76"/>
    </location>
</feature>
<dbReference type="NCBIfam" id="NF002154">
    <property type="entry name" value="PRK00984.1-3"/>
    <property type="match status" value="1"/>
</dbReference>
<proteinExistence type="inferred from homology"/>
<dbReference type="InterPro" id="IPR042214">
    <property type="entry name" value="TruD_catalytic"/>
</dbReference>
<dbReference type="Pfam" id="PF01142">
    <property type="entry name" value="TruD"/>
    <property type="match status" value="2"/>
</dbReference>
<dbReference type="GO" id="GO:0160150">
    <property type="term" value="F:tRNA pseudouridine(13) synthase activity"/>
    <property type="evidence" value="ECO:0007669"/>
    <property type="project" value="UniProtKB-EC"/>
</dbReference>
<comment type="similarity">
    <text evidence="1 4">Belongs to the pseudouridine synthase TruD family.</text>
</comment>
<evidence type="ECO:0000256" key="4">
    <source>
        <dbReference type="HAMAP-Rule" id="MF_01082"/>
    </source>
</evidence>
<dbReference type="GO" id="GO:0031119">
    <property type="term" value="P:tRNA pseudouridine synthesis"/>
    <property type="evidence" value="ECO:0007669"/>
    <property type="project" value="UniProtKB-UniRule"/>
</dbReference>
<gene>
    <name evidence="4 6" type="primary">truD</name>
    <name evidence="6" type="ORF">FJR03_05385</name>
</gene>
<comment type="catalytic activity">
    <reaction evidence="4">
        <text>uridine(13) in tRNA = pseudouridine(13) in tRNA</text>
        <dbReference type="Rhea" id="RHEA:42540"/>
        <dbReference type="Rhea" id="RHEA-COMP:10105"/>
        <dbReference type="Rhea" id="RHEA-COMP:10106"/>
        <dbReference type="ChEBI" id="CHEBI:65314"/>
        <dbReference type="ChEBI" id="CHEBI:65315"/>
        <dbReference type="EC" id="5.4.99.27"/>
    </reaction>
</comment>
<name>A0A7M1AUV1_9BACT</name>
<dbReference type="SUPFAM" id="SSF55120">
    <property type="entry name" value="Pseudouridine synthase"/>
    <property type="match status" value="1"/>
</dbReference>
<organism evidence="6 7">
    <name type="scientific">Sulfurimonas marina</name>
    <dbReference type="NCBI Taxonomy" id="2590551"/>
    <lineage>
        <taxon>Bacteria</taxon>
        <taxon>Pseudomonadati</taxon>
        <taxon>Campylobacterota</taxon>
        <taxon>Epsilonproteobacteria</taxon>
        <taxon>Campylobacterales</taxon>
        <taxon>Sulfurimonadaceae</taxon>
        <taxon>Sulfurimonas</taxon>
    </lineage>
</organism>
<dbReference type="HAMAP" id="MF_01082">
    <property type="entry name" value="TruD"/>
    <property type="match status" value="1"/>
</dbReference>
<dbReference type="KEGG" id="smax:FJR03_05385"/>
<dbReference type="InterPro" id="IPR020103">
    <property type="entry name" value="PsdUridine_synth_cat_dom_sf"/>
</dbReference>
<comment type="function">
    <text evidence="4">Responsible for synthesis of pseudouridine from uracil-13 in transfer RNAs.</text>
</comment>
<evidence type="ECO:0000259" key="5">
    <source>
        <dbReference type="PROSITE" id="PS50984"/>
    </source>
</evidence>
<dbReference type="CDD" id="cd02575">
    <property type="entry name" value="PseudoU_synth_EcTruD"/>
    <property type="match status" value="1"/>
</dbReference>
<dbReference type="PROSITE" id="PS50984">
    <property type="entry name" value="TRUD"/>
    <property type="match status" value="1"/>
</dbReference>
<dbReference type="InterPro" id="IPR011760">
    <property type="entry name" value="PsdUridine_synth_TruD_insert"/>
</dbReference>
<dbReference type="Proteomes" id="UP000593910">
    <property type="component" value="Chromosome"/>
</dbReference>
<dbReference type="PANTHER" id="PTHR47811">
    <property type="entry name" value="TRNA PSEUDOURIDINE SYNTHASE D"/>
    <property type="match status" value="1"/>
</dbReference>
<evidence type="ECO:0000313" key="7">
    <source>
        <dbReference type="Proteomes" id="UP000593910"/>
    </source>
</evidence>
<evidence type="ECO:0000256" key="2">
    <source>
        <dbReference type="ARBA" id="ARBA00022694"/>
    </source>
</evidence>
<dbReference type="EMBL" id="CP041165">
    <property type="protein sequence ID" value="QOP41204.1"/>
    <property type="molecule type" value="Genomic_DNA"/>
</dbReference>
<sequence length="357" mass="41236">MDRFYSLAHASIDFHFKQSPRDFVVDEIPLYEFSGEGEHLVLHVRKKGLATTEMVGIIARYLGIKNKEIGYAGLKDKNAMTKQYISLHKKYEEALDNFTHDSIKILSKTYHNNKIRVGHLKGNRFFIRLKKVNPTSAAKIDEALKNIDNQGLPNFFGYQRFGNDGDNHILGEKLAKGEAKERNPRVKKLLINAYQSHLFNLWLSRRLEINSLVSSFSVDELSTLLNLPKQELQKMKEQKHPFKLISGDLMEHYPHGRVFEFSGESHDLDRFNEKDISVTGLLPGKRVKVASQFAREIEKDFDDELKEDGARRYAWVYPTDIEGRFNPVEAQYEMNFTLPKGSYATVLIEEIAKRKLV</sequence>
<dbReference type="GO" id="GO:0005829">
    <property type="term" value="C:cytosol"/>
    <property type="evidence" value="ECO:0007669"/>
    <property type="project" value="TreeGrafter"/>
</dbReference>
<keyword evidence="3 4" id="KW-0413">Isomerase</keyword>
<dbReference type="GO" id="GO:0003723">
    <property type="term" value="F:RNA binding"/>
    <property type="evidence" value="ECO:0007669"/>
    <property type="project" value="InterPro"/>
</dbReference>
<dbReference type="InterPro" id="IPR001656">
    <property type="entry name" value="PsdUridine_synth_TruD"/>
</dbReference>
<protein>
    <recommendedName>
        <fullName evidence="4">tRNA pseudouridine synthase D</fullName>
        <ecNumber evidence="4">5.4.99.27</ecNumber>
    </recommendedName>
    <alternativeName>
        <fullName evidence="4">tRNA pseudouridine(13) synthase</fullName>
    </alternativeName>
    <alternativeName>
        <fullName evidence="4">tRNA pseudouridylate synthase D</fullName>
    </alternativeName>
    <alternativeName>
        <fullName evidence="4">tRNA-uridine isomerase D</fullName>
    </alternativeName>
</protein>
<dbReference type="EC" id="5.4.99.27" evidence="4"/>
<keyword evidence="2 4" id="KW-0819">tRNA processing</keyword>
<evidence type="ECO:0000256" key="1">
    <source>
        <dbReference type="ARBA" id="ARBA00007953"/>
    </source>
</evidence>
<evidence type="ECO:0000313" key="6">
    <source>
        <dbReference type="EMBL" id="QOP41204.1"/>
    </source>
</evidence>
<dbReference type="PANTHER" id="PTHR47811:SF1">
    <property type="entry name" value="TRNA PSEUDOURIDINE SYNTHASE D"/>
    <property type="match status" value="1"/>
</dbReference>